<name>A0ACB9TST1_HOLOL</name>
<evidence type="ECO:0000313" key="2">
    <source>
        <dbReference type="Proteomes" id="UP001056778"/>
    </source>
</evidence>
<comment type="caution">
    <text evidence="1">The sequence shown here is derived from an EMBL/GenBank/DDBJ whole genome shotgun (WGS) entry which is preliminary data.</text>
</comment>
<proteinExistence type="predicted"/>
<keyword evidence="2" id="KW-1185">Reference proteome</keyword>
<sequence length="197" mass="23094">MVSVFLETLLTGYFMTDELMYFLLSFQTVLPWSVCPKDQNISCFNGTGANETGVHKAFAFWKYIYMENPVLNLEDIVGYEMPSIERIVVLVATWAMTFGIVCVSYYHYRKNLLGTIRPTEHWGPPDPEDRALRRMFNPRLETKYQAHKMVCEHCCLYGNKALKSIINQEDVMRREYLLNLVETKNIKVFLAEPEYLY</sequence>
<evidence type="ECO:0000313" key="1">
    <source>
        <dbReference type="EMBL" id="KAI4469843.1"/>
    </source>
</evidence>
<gene>
    <name evidence="1" type="ORF">MML48_1g04248</name>
</gene>
<organism evidence="1 2">
    <name type="scientific">Holotrichia oblita</name>
    <name type="common">Chafer beetle</name>
    <dbReference type="NCBI Taxonomy" id="644536"/>
    <lineage>
        <taxon>Eukaryota</taxon>
        <taxon>Metazoa</taxon>
        <taxon>Ecdysozoa</taxon>
        <taxon>Arthropoda</taxon>
        <taxon>Hexapoda</taxon>
        <taxon>Insecta</taxon>
        <taxon>Pterygota</taxon>
        <taxon>Neoptera</taxon>
        <taxon>Endopterygota</taxon>
        <taxon>Coleoptera</taxon>
        <taxon>Polyphaga</taxon>
        <taxon>Scarabaeiformia</taxon>
        <taxon>Scarabaeidae</taxon>
        <taxon>Melolonthinae</taxon>
        <taxon>Holotrichia</taxon>
    </lineage>
</organism>
<dbReference type="EMBL" id="CM043015">
    <property type="protein sequence ID" value="KAI4469843.1"/>
    <property type="molecule type" value="Genomic_DNA"/>
</dbReference>
<accession>A0ACB9TST1</accession>
<protein>
    <submittedName>
        <fullName evidence="1">Dorsal-ventral patterning protein tolloid-related-related</fullName>
    </submittedName>
</protein>
<dbReference type="Proteomes" id="UP001056778">
    <property type="component" value="Chromosome 1"/>
</dbReference>
<reference evidence="1" key="1">
    <citation type="submission" date="2022-04" db="EMBL/GenBank/DDBJ databases">
        <title>Chromosome-scale genome assembly of Holotrichia oblita Faldermann.</title>
        <authorList>
            <person name="Rongchong L."/>
        </authorList>
    </citation>
    <scope>NUCLEOTIDE SEQUENCE</scope>
    <source>
        <strain evidence="1">81SQS9</strain>
    </source>
</reference>